<dbReference type="SUPFAM" id="SSF140566">
    <property type="entry name" value="FlgN-like"/>
    <property type="match status" value="1"/>
</dbReference>
<gene>
    <name evidence="3" type="ORF">EV214_10847</name>
</gene>
<protein>
    <submittedName>
        <fullName evidence="3">FlgN protein</fullName>
    </submittedName>
</protein>
<evidence type="ECO:0000256" key="1">
    <source>
        <dbReference type="ARBA" id="ARBA00022795"/>
    </source>
</evidence>
<dbReference type="InterPro" id="IPR007809">
    <property type="entry name" value="FlgN-like"/>
</dbReference>
<comment type="caution">
    <text evidence="3">The sequence shown here is derived from an EMBL/GenBank/DDBJ whole genome shotgun (WGS) entry which is preliminary data.</text>
</comment>
<reference evidence="3 4" key="1">
    <citation type="submission" date="2019-03" db="EMBL/GenBank/DDBJ databases">
        <title>Genomic Encyclopedia of Type Strains, Phase IV (KMG-IV): sequencing the most valuable type-strain genomes for metagenomic binning, comparative biology and taxonomic classification.</title>
        <authorList>
            <person name="Goeker M."/>
        </authorList>
    </citation>
    <scope>NUCLEOTIDE SEQUENCE [LARGE SCALE GENOMIC DNA]</scope>
    <source>
        <strain evidence="3 4">DSM 102940</strain>
    </source>
</reference>
<dbReference type="InterPro" id="IPR036679">
    <property type="entry name" value="FlgN-like_sf"/>
</dbReference>
<dbReference type="AlphaFoldDB" id="A0A4R2LAY9"/>
<evidence type="ECO:0000313" key="3">
    <source>
        <dbReference type="EMBL" id="TCO76445.1"/>
    </source>
</evidence>
<dbReference type="RefSeq" id="WP_132244398.1">
    <property type="nucleotide sequence ID" value="NZ_SLWV01000008.1"/>
</dbReference>
<accession>A0A4R2LAY9</accession>
<dbReference type="Gene3D" id="1.20.58.300">
    <property type="entry name" value="FlgN-like"/>
    <property type="match status" value="1"/>
</dbReference>
<dbReference type="Proteomes" id="UP000294919">
    <property type="component" value="Unassembled WGS sequence"/>
</dbReference>
<dbReference type="OrthoDB" id="1953905at2"/>
<name>A0A4R2LAY9_9FIRM</name>
<proteinExistence type="predicted"/>
<sequence length="161" mass="18528">MDLKVLIDELIYASQKKEMNLKTLLDLTIAQKSFIKNGDLDKLATAISQKQSTIEKINQMDIDFLNGYNRLKRSLGVTSIEDIDVVKYPALKELKLNISNIMGLLKQIEEIDQNNTKNLKIDFEKVKMDMKKLKEKKQSTKIASSYTKKYAQVQGVFIDHK</sequence>
<keyword evidence="4" id="KW-1185">Reference proteome</keyword>
<evidence type="ECO:0000256" key="2">
    <source>
        <dbReference type="SAM" id="Coils"/>
    </source>
</evidence>
<dbReference type="GO" id="GO:0044780">
    <property type="term" value="P:bacterial-type flagellum assembly"/>
    <property type="evidence" value="ECO:0007669"/>
    <property type="project" value="InterPro"/>
</dbReference>
<dbReference type="EMBL" id="SLWV01000008">
    <property type="protein sequence ID" value="TCO76445.1"/>
    <property type="molecule type" value="Genomic_DNA"/>
</dbReference>
<keyword evidence="1" id="KW-1005">Bacterial flagellum biogenesis</keyword>
<keyword evidence="2" id="KW-0175">Coiled coil</keyword>
<dbReference type="Pfam" id="PF05130">
    <property type="entry name" value="FlgN"/>
    <property type="match status" value="1"/>
</dbReference>
<feature type="coiled-coil region" evidence="2">
    <location>
        <begin position="91"/>
        <end position="136"/>
    </location>
</feature>
<organism evidence="3 4">
    <name type="scientific">Marinisporobacter balticus</name>
    <dbReference type="NCBI Taxonomy" id="2018667"/>
    <lineage>
        <taxon>Bacteria</taxon>
        <taxon>Bacillati</taxon>
        <taxon>Bacillota</taxon>
        <taxon>Clostridia</taxon>
        <taxon>Peptostreptococcales</taxon>
        <taxon>Thermotaleaceae</taxon>
        <taxon>Marinisporobacter</taxon>
    </lineage>
</organism>
<evidence type="ECO:0000313" key="4">
    <source>
        <dbReference type="Proteomes" id="UP000294919"/>
    </source>
</evidence>